<sequence length="250" mass="27842">MSQHSSPILANDICSNEFEENTKQYDDPPLPPHLRKWIAMRSGPPESPPQQTKLSTNTDGNADPSLPSHSLTDQLNLLENSFNCDEEPTIGTVRMTLENVRSTFNWAESLCTEEANEETANGGTIEQNPLNNETESARSDDGELDFGNMTSEEQAAAMFRMAVLHQKPLSAENFLFLRTQIEKCINLKLGATKQMVRMLIESDDMSAEIGELTARCLQATAKNKGGKLTIAEVKHILSYFIRLPDPATWK</sequence>
<dbReference type="WBParaSite" id="TMUE_3000013898.1">
    <property type="protein sequence ID" value="TMUE_3000013898.1"/>
    <property type="gene ID" value="WBGene00302064"/>
</dbReference>
<feature type="region of interest" description="Disordered" evidence="1">
    <location>
        <begin position="114"/>
        <end position="141"/>
    </location>
</feature>
<protein>
    <submittedName>
        <fullName evidence="3">EF-hand domain-containing protein</fullName>
    </submittedName>
</protein>
<evidence type="ECO:0000313" key="2">
    <source>
        <dbReference type="Proteomes" id="UP000046395"/>
    </source>
</evidence>
<reference evidence="3" key="1">
    <citation type="submission" date="2019-12" db="UniProtKB">
        <authorList>
            <consortium name="WormBaseParasite"/>
        </authorList>
    </citation>
    <scope>IDENTIFICATION</scope>
</reference>
<feature type="region of interest" description="Disordered" evidence="1">
    <location>
        <begin position="1"/>
        <end position="71"/>
    </location>
</feature>
<feature type="compositionally biased region" description="Polar residues" evidence="1">
    <location>
        <begin position="49"/>
        <end position="60"/>
    </location>
</feature>
<keyword evidence="2" id="KW-1185">Reference proteome</keyword>
<accession>A0A5S6R386</accession>
<name>A0A5S6R386_TRIMR</name>
<evidence type="ECO:0000313" key="3">
    <source>
        <dbReference type="WBParaSite" id="TMUE_3000013898.1"/>
    </source>
</evidence>
<organism evidence="2 3">
    <name type="scientific">Trichuris muris</name>
    <name type="common">Mouse whipworm</name>
    <dbReference type="NCBI Taxonomy" id="70415"/>
    <lineage>
        <taxon>Eukaryota</taxon>
        <taxon>Metazoa</taxon>
        <taxon>Ecdysozoa</taxon>
        <taxon>Nematoda</taxon>
        <taxon>Enoplea</taxon>
        <taxon>Dorylaimia</taxon>
        <taxon>Trichinellida</taxon>
        <taxon>Trichuridae</taxon>
        <taxon>Trichuris</taxon>
    </lineage>
</organism>
<proteinExistence type="predicted"/>
<dbReference type="AlphaFoldDB" id="A0A5S6R386"/>
<feature type="compositionally biased region" description="Polar residues" evidence="1">
    <location>
        <begin position="118"/>
        <end position="134"/>
    </location>
</feature>
<dbReference type="Proteomes" id="UP000046395">
    <property type="component" value="Unassembled WGS sequence"/>
</dbReference>
<evidence type="ECO:0000256" key="1">
    <source>
        <dbReference type="SAM" id="MobiDB-lite"/>
    </source>
</evidence>